<dbReference type="Gene3D" id="2.60.40.10">
    <property type="entry name" value="Immunoglobulins"/>
    <property type="match status" value="6"/>
</dbReference>
<evidence type="ECO:0000256" key="6">
    <source>
        <dbReference type="SAM" id="SignalP"/>
    </source>
</evidence>
<dbReference type="InterPro" id="IPR008964">
    <property type="entry name" value="Invasin/intimin_cell_adhesion"/>
</dbReference>
<dbReference type="InterPro" id="IPR012334">
    <property type="entry name" value="Pectin_lyas_fold"/>
</dbReference>
<dbReference type="CDD" id="cd00063">
    <property type="entry name" value="FN3"/>
    <property type="match status" value="3"/>
</dbReference>
<keyword evidence="3" id="KW-0063">Aspartyl esterase</keyword>
<feature type="active site" evidence="5">
    <location>
        <position position="1571"/>
    </location>
</feature>
<dbReference type="EMBL" id="MPTB01000037">
    <property type="protein sequence ID" value="OMD43158.1"/>
    <property type="molecule type" value="Genomic_DNA"/>
</dbReference>
<keyword evidence="4" id="KW-0325">Glycoprotein</keyword>
<evidence type="ECO:0000313" key="9">
    <source>
        <dbReference type="EMBL" id="OMD43158.1"/>
    </source>
</evidence>
<dbReference type="InterPro" id="IPR000070">
    <property type="entry name" value="Pectinesterase_cat"/>
</dbReference>
<organism evidence="9 10">
    <name type="scientific">Paenibacillus borealis</name>
    <dbReference type="NCBI Taxonomy" id="160799"/>
    <lineage>
        <taxon>Bacteria</taxon>
        <taxon>Bacillati</taxon>
        <taxon>Bacillota</taxon>
        <taxon>Bacilli</taxon>
        <taxon>Bacillales</taxon>
        <taxon>Paenibacillaceae</taxon>
        <taxon>Paenibacillus</taxon>
    </lineage>
</organism>
<feature type="signal peptide" evidence="6">
    <location>
        <begin position="1"/>
        <end position="26"/>
    </location>
</feature>
<gene>
    <name evidence="9" type="ORF">BSK56_24635</name>
</gene>
<dbReference type="InterPro" id="IPR003343">
    <property type="entry name" value="Big_2"/>
</dbReference>
<sequence length="2458" mass="259408">MKKKWLAELLIAGLLATSVPFGTAEAALLEALPAFPGAEGGGKYVTGGRAQAVYEVTTLADYGRNETPVPGSLRDAVSGSNRTIVFRVGGTIRLKESLKITGSNLTIAGQTAPGDGITVADYTTSIEADNIIMRYMRFRLGDRVVSEDDAFGSRYHKNIIIDHSSFSWSVDEVVSLYDNENTTVQWSISAESMLMTSHHKGRHGYGGIWGGKNASYHHNLIAHSTSRNPRLPTITRLVDLTEMTNNVIYNWGFASTYGGGAEGYLYNISNNYYKNGPNTYSSVNKQLFGEVAPVTKLYLAGNVMDGSPEVTADNWKGVQSYSDSSKLAEPAVMPNPYVEEPASDAYANVLAGAGATLPRRDAYDARVMNDVKNRTGQHINSPLEIGGYPDYPETASKVVDQDHDGIADAWETARGLSPSDPADRNGTSLSGEGYTNLEVYLNDLIVQATASGEHTDNPVTAISYPTNNQILEAGSDVTLTASASDKDGIAKVEFIVNGVKQGEAATAPYRFEWKNVQDGTYYLVVQATDNKGLKTQSDNVAVHVNTSGSTGPWTPADIGNPGIAGHTSVNTETGQVTVKSAGLVGATSESVKTEDDFHFAYQTLVGNGELIAKIDSVTATDDDAKAGVMIRDSLQPDAKMAMMAIPYVKYGKKGVLITRSVTGAKVVRTEPDSFITTPYWVKLVRLGDEVTGLVSPDKVAWSKVGTVNLGLKETVYMGLAADAAKADNEVNRYNISRFSGVELKTLDDKFPATPLGLTAAGGSKKVGLKWEPVPFAKTYSIKRSEVSGGPYTLVSKDNTGNLYTDLDVNPGKTYYYTVSAVNEFGESFDSDEASAEPKAEAGNIYYVDEDFERVAAGTTPEYYEVSPNPQTDAQKVVVSATPSGSKGNTSAQVLNVYDSANGNVQFIRKFTPMTGALVIDTDFMFAAESGTSVFLQAQSADGSKTAFSIESRKPTLPAAAGKYTLTMSRGSSQYHQLMSAYVLNQWYNLKLKVDVQGDEVEVYIDNQLAGSFPFTTTNFAGYGIGRILSKTPGGGSGYYYLDNLKVYVEPVATPLGLTGLPGNGAAQLKWPALEGAASYNVKRALTAGGPYDTVASAITETSYVDKELTNETTYYYVITAVALSGESGNSNEISITPSASAVKLPAPEQLAAVSRNAQLELSWNAVKYAESYTVKQWNAAADRYEPVAEGLTDTAYRIGGLTNGQTYRFVISAVNVAGEGEDSLPVEAQPLMALATPEVTVQAGDSAVKVNWTAVGDADSYRVTRALSPEGPYELLAAEVSGTSYADTGLANGTPYYYKVAAAAGTRSGLASDAAGTVPFQNAGQPGIPQGVTAEPGNGEVKLSWTAAAGNSSYRIIRSETGGDYRFVAEGIGEAAYTDTGLANGTAYDYAVIAVDGSGGAASLPSMAVSAVPAPVMVVDQSGAGDYKTLNEAILASPDNSTLTTIIKVKNGTYPEKVLVPAGKKNLRIIGESREGTLLVNADSAKTIGPDGKEMGTSGSYTLKVAATDFTLENMTVQNSAGRTAGQAVALYAEGDRGVYRNVKLLGYQDTLFADKGRAYFVDSHIEGTVDFIFGNAAAVFENNVIQSAGAGYVTAPSTEAGKPGYVFLNNRLTAGEGVAAGSVDLGRPWRDYGSSTFINTDMGVHIKPSGWHEWYEGRSRTARFSEYMSYGEGANAAARYSWSKQLTAEEAQAITVQAVLAGSDGWNPQPPMRLLSQSQVPGEKVSSITVSGEEGRKTIETDKGVLQLQAVVLPENAANRNVHWTVMEPDGMTSTPKASIDENGLLAAKANGTVLVTAAALDGSRISGSLEVVISGQEEVAAGLPSATLNGPVTVSPGQEFAYRVGIANVTDSVYRSVYSADFTLDYAAAGIEFISARSLVEGITLSPVSADHPGQLSVSAAAAEGVALTDAREFIEISFRAKETAAEISVPLKFAAFSGSNGIMNFPIKHEAQAVIRVIPTVATQINVTSAGNVSVLQTGQKLQMHAAVLPVGTTGTTVTWSVYNADGSSTVRATITETGLVTAIAAGKITVKAASSDSPGVAGTMNLEIKDASQTPQPGGNLPPTVTTDKQPQITAGVNGITVSLAANVNGKAAAELSAITITQAVEAVQTDTLRIEVRSPADTTAVQLTLPAQAMVQAVSGRIRTVEIDLGLSSFRLDAELIRRAAGSASSSLTFAVAKSGSEQITVQGNLGNIYELGFSVDGQPVKQFDGGLKVSLNYDRPAATAAEKIVIYHILDKGQAEVIRNSKYNLLTGKVDFSPAHFSKYAAGYAESTFGDITGLEWAKGSIEALAARGILEGTDTHTFGPSLKVTRAEFLKMLMLALDLDDSEAASTFTDAAPEDWYYSSVAAAQQLGIILGRPDGTFGANAPITREEMALIAFRAARQAHLPLQGLGQSAAYKDASNISEYALAAVQAMSGAGIIQGVGNNSYAPKAQASRAQAAVIVQHLFLLRP</sequence>
<dbReference type="SUPFAM" id="SSF49384">
    <property type="entry name" value="Carbohydrate-binding domain"/>
    <property type="match status" value="1"/>
</dbReference>
<evidence type="ECO:0000259" key="7">
    <source>
        <dbReference type="PROSITE" id="PS50853"/>
    </source>
</evidence>
<dbReference type="Pfam" id="PF00395">
    <property type="entry name" value="SLH"/>
    <property type="match status" value="3"/>
</dbReference>
<keyword evidence="2" id="KW-0378">Hydrolase</keyword>
<keyword evidence="6" id="KW-0732">Signal</keyword>
<evidence type="ECO:0000256" key="4">
    <source>
        <dbReference type="ARBA" id="ARBA00023180"/>
    </source>
</evidence>
<dbReference type="SMART" id="SM00060">
    <property type="entry name" value="FN3"/>
    <property type="match status" value="5"/>
</dbReference>
<dbReference type="Gene3D" id="2.160.20.10">
    <property type="entry name" value="Single-stranded right-handed beta-helix, Pectin lyase-like"/>
    <property type="match status" value="2"/>
</dbReference>
<dbReference type="SUPFAM" id="SSF49373">
    <property type="entry name" value="Invasin/intimin cell-adhesion fragments"/>
    <property type="match status" value="1"/>
</dbReference>
<evidence type="ECO:0000256" key="1">
    <source>
        <dbReference type="ARBA" id="ARBA00022723"/>
    </source>
</evidence>
<dbReference type="SMART" id="SM00635">
    <property type="entry name" value="BID_2"/>
    <property type="match status" value="2"/>
</dbReference>
<comment type="caution">
    <text evidence="9">The sequence shown here is derived from an EMBL/GenBank/DDBJ whole genome shotgun (WGS) entry which is preliminary data.</text>
</comment>
<dbReference type="InterPro" id="IPR013783">
    <property type="entry name" value="Ig-like_fold"/>
</dbReference>
<dbReference type="InterPro" id="IPR033131">
    <property type="entry name" value="Pectinesterase_Asp_AS"/>
</dbReference>
<feature type="domain" description="Fibronectin type-III" evidence="7">
    <location>
        <begin position="1325"/>
        <end position="1414"/>
    </location>
</feature>
<accession>A0ABX3H0Z0</accession>
<dbReference type="InterPro" id="IPR001119">
    <property type="entry name" value="SLH_dom"/>
</dbReference>
<dbReference type="Pfam" id="PF02368">
    <property type="entry name" value="Big_2"/>
    <property type="match status" value="1"/>
</dbReference>
<dbReference type="Proteomes" id="UP000187412">
    <property type="component" value="Unassembled WGS sequence"/>
</dbReference>
<dbReference type="InterPro" id="IPR052063">
    <property type="entry name" value="Polysaccharide_Lyase_1"/>
</dbReference>
<dbReference type="Gene3D" id="2.60.40.680">
    <property type="match status" value="1"/>
</dbReference>
<dbReference type="Pfam" id="PF01095">
    <property type="entry name" value="Pectinesterase"/>
    <property type="match status" value="1"/>
</dbReference>
<feature type="chain" id="PRO_5046443658" description="Pectinesterase" evidence="6">
    <location>
        <begin position="27"/>
        <end position="2458"/>
    </location>
</feature>
<evidence type="ECO:0000313" key="10">
    <source>
        <dbReference type="Proteomes" id="UP000187412"/>
    </source>
</evidence>
<feature type="domain" description="SLH" evidence="8">
    <location>
        <begin position="2275"/>
        <end position="2334"/>
    </location>
</feature>
<dbReference type="SUPFAM" id="SSF49265">
    <property type="entry name" value="Fibronectin type III"/>
    <property type="match status" value="4"/>
</dbReference>
<dbReference type="InterPro" id="IPR003961">
    <property type="entry name" value="FN3_dom"/>
</dbReference>
<dbReference type="PROSITE" id="PS00503">
    <property type="entry name" value="PECTINESTERASE_2"/>
    <property type="match status" value="1"/>
</dbReference>
<keyword evidence="1" id="KW-0479">Metal-binding</keyword>
<feature type="domain" description="Fibronectin type-III" evidence="7">
    <location>
        <begin position="751"/>
        <end position="840"/>
    </location>
</feature>
<dbReference type="Pfam" id="PF17957">
    <property type="entry name" value="Big_7"/>
    <property type="match status" value="1"/>
</dbReference>
<evidence type="ECO:0000256" key="5">
    <source>
        <dbReference type="PROSITE-ProRule" id="PRU10040"/>
    </source>
</evidence>
<evidence type="ECO:0000256" key="3">
    <source>
        <dbReference type="ARBA" id="ARBA00023085"/>
    </source>
</evidence>
<dbReference type="RefSeq" id="WP_076113183.1">
    <property type="nucleotide sequence ID" value="NZ_MPTB01000037.1"/>
</dbReference>
<dbReference type="Gene3D" id="2.60.40.1080">
    <property type="match status" value="2"/>
</dbReference>
<dbReference type="InterPro" id="IPR036116">
    <property type="entry name" value="FN3_sf"/>
</dbReference>
<reference evidence="9 10" key="1">
    <citation type="submission" date="2016-10" db="EMBL/GenBank/DDBJ databases">
        <title>Paenibacillus species isolates.</title>
        <authorList>
            <person name="Beno S.M."/>
        </authorList>
    </citation>
    <scope>NUCLEOTIDE SEQUENCE [LARGE SCALE GENOMIC DNA]</scope>
    <source>
        <strain evidence="9 10">FSL H7-0744</strain>
    </source>
</reference>
<dbReference type="PANTHER" id="PTHR42970">
    <property type="entry name" value="PECTATE LYASE C-RELATED"/>
    <property type="match status" value="1"/>
</dbReference>
<dbReference type="Pfam" id="PF00041">
    <property type="entry name" value="fn3"/>
    <property type="match status" value="1"/>
</dbReference>
<dbReference type="PANTHER" id="PTHR42970:SF1">
    <property type="entry name" value="PECTATE LYASE C-RELATED"/>
    <property type="match status" value="1"/>
</dbReference>
<feature type="domain" description="SLH" evidence="8">
    <location>
        <begin position="2401"/>
        <end position="2458"/>
    </location>
</feature>
<dbReference type="PROSITE" id="PS50853">
    <property type="entry name" value="FN3"/>
    <property type="match status" value="3"/>
</dbReference>
<proteinExistence type="predicted"/>
<dbReference type="Gene3D" id="2.60.120.200">
    <property type="match status" value="2"/>
</dbReference>
<evidence type="ECO:0000256" key="2">
    <source>
        <dbReference type="ARBA" id="ARBA00022801"/>
    </source>
</evidence>
<feature type="domain" description="SLH" evidence="8">
    <location>
        <begin position="2335"/>
        <end position="2398"/>
    </location>
</feature>
<evidence type="ECO:0008006" key="11">
    <source>
        <dbReference type="Google" id="ProtNLM"/>
    </source>
</evidence>
<dbReference type="InterPro" id="IPR011050">
    <property type="entry name" value="Pectin_lyase_fold/virulence"/>
</dbReference>
<evidence type="ECO:0000259" key="8">
    <source>
        <dbReference type="PROSITE" id="PS51272"/>
    </source>
</evidence>
<protein>
    <recommendedName>
        <fullName evidence="11">Pectinesterase</fullName>
    </recommendedName>
</protein>
<dbReference type="PROSITE" id="PS51272">
    <property type="entry name" value="SLH"/>
    <property type="match status" value="3"/>
</dbReference>
<keyword evidence="10" id="KW-1185">Reference proteome</keyword>
<dbReference type="CDD" id="cd08547">
    <property type="entry name" value="Type_II_cohesin"/>
    <property type="match status" value="1"/>
</dbReference>
<dbReference type="InterPro" id="IPR008965">
    <property type="entry name" value="CBM2/CBM3_carb-bd_dom_sf"/>
</dbReference>
<name>A0ABX3H0Z0_PAEBO</name>
<feature type="domain" description="Fibronectin type-III" evidence="7">
    <location>
        <begin position="1144"/>
        <end position="1233"/>
    </location>
</feature>
<dbReference type="SUPFAM" id="SSF51126">
    <property type="entry name" value="Pectin lyase-like"/>
    <property type="match status" value="2"/>
</dbReference>